<organism evidence="2 3">
    <name type="scientific">Teichococcus vastitatis</name>
    <dbReference type="NCBI Taxonomy" id="2307076"/>
    <lineage>
        <taxon>Bacteria</taxon>
        <taxon>Pseudomonadati</taxon>
        <taxon>Pseudomonadota</taxon>
        <taxon>Alphaproteobacteria</taxon>
        <taxon>Acetobacterales</taxon>
        <taxon>Roseomonadaceae</taxon>
        <taxon>Roseomonas</taxon>
    </lineage>
</organism>
<dbReference type="InterPro" id="IPR022742">
    <property type="entry name" value="Hydrolase_4"/>
</dbReference>
<dbReference type="InterPro" id="IPR003718">
    <property type="entry name" value="OsmC/Ohr_fam"/>
</dbReference>
<dbReference type="Proteomes" id="UP001201985">
    <property type="component" value="Unassembled WGS sequence"/>
</dbReference>
<dbReference type="RefSeq" id="WP_238384302.1">
    <property type="nucleotide sequence ID" value="NZ_JALBUU010000125.1"/>
</dbReference>
<name>A0ABS9WCS6_9PROT</name>
<comment type="caution">
    <text evidence="2">The sequence shown here is derived from an EMBL/GenBank/DDBJ whole genome shotgun (WGS) entry which is preliminary data.</text>
</comment>
<dbReference type="Gene3D" id="3.30.300.20">
    <property type="match status" value="1"/>
</dbReference>
<accession>A0ABS9WCS6</accession>
<dbReference type="PANTHER" id="PTHR39624">
    <property type="entry name" value="PROTEIN INVOLVED IN RIMO-MEDIATED BETA-METHYLTHIOLATION OF RIBOSOMAL PROTEIN S12 YCAO"/>
    <property type="match status" value="1"/>
</dbReference>
<dbReference type="EMBL" id="JALBUU010000125">
    <property type="protein sequence ID" value="MCI0757117.1"/>
    <property type="molecule type" value="Genomic_DNA"/>
</dbReference>
<keyword evidence="3" id="KW-1185">Reference proteome</keyword>
<gene>
    <name evidence="2" type="ORF">MON41_26150</name>
</gene>
<reference evidence="2 3" key="1">
    <citation type="submission" date="2022-03" db="EMBL/GenBank/DDBJ databases">
        <title>Complete genome analysis of Roseomonas KG 17.1 : a prolific producer of plant growth promoters.</title>
        <authorList>
            <person name="Saadouli I."/>
            <person name="Najjari A."/>
            <person name="Mosbah A."/>
            <person name="Ouzari H.I."/>
        </authorList>
    </citation>
    <scope>NUCLEOTIDE SEQUENCE [LARGE SCALE GENOMIC DNA]</scope>
    <source>
        <strain evidence="2 3">KG17-1</strain>
    </source>
</reference>
<dbReference type="SUPFAM" id="SSF82784">
    <property type="entry name" value="OsmC-like"/>
    <property type="match status" value="1"/>
</dbReference>
<protein>
    <submittedName>
        <fullName evidence="2">Alpha/beta fold hydrolase</fullName>
    </submittedName>
</protein>
<dbReference type="InterPro" id="IPR029058">
    <property type="entry name" value="AB_hydrolase_fold"/>
</dbReference>
<dbReference type="PANTHER" id="PTHR39624:SF2">
    <property type="entry name" value="OSMC-LIKE PROTEIN"/>
    <property type="match status" value="1"/>
</dbReference>
<dbReference type="Pfam" id="PF12146">
    <property type="entry name" value="Hydrolase_4"/>
    <property type="match status" value="1"/>
</dbReference>
<dbReference type="GO" id="GO:0016787">
    <property type="term" value="F:hydrolase activity"/>
    <property type="evidence" value="ECO:0007669"/>
    <property type="project" value="UniProtKB-KW"/>
</dbReference>
<evidence type="ECO:0000313" key="2">
    <source>
        <dbReference type="EMBL" id="MCI0757117.1"/>
    </source>
</evidence>
<dbReference type="Pfam" id="PF02566">
    <property type="entry name" value="OsmC"/>
    <property type="match status" value="1"/>
</dbReference>
<keyword evidence="2" id="KW-0378">Hydrolase</keyword>
<evidence type="ECO:0000259" key="1">
    <source>
        <dbReference type="Pfam" id="PF12146"/>
    </source>
</evidence>
<dbReference type="SUPFAM" id="SSF53474">
    <property type="entry name" value="alpha/beta-Hydrolases"/>
    <property type="match status" value="1"/>
</dbReference>
<proteinExistence type="predicted"/>
<dbReference type="Gene3D" id="3.40.50.1820">
    <property type="entry name" value="alpha/beta hydrolase"/>
    <property type="match status" value="1"/>
</dbReference>
<feature type="domain" description="Serine aminopeptidase S33" evidence="1">
    <location>
        <begin position="22"/>
        <end position="112"/>
    </location>
</feature>
<dbReference type="InterPro" id="IPR015946">
    <property type="entry name" value="KH_dom-like_a/b"/>
</dbReference>
<sequence length="384" mass="40520">MRGYALFAHCFTCSKDLLAVRRITAGLARHGIATLRFDFTGLGASDGEFASTNFSSNIEDLKRAADHLARQHAAPRLLIGHSLGGAAVLAAAADIAGVEAVVTIGAPADVAHVLRHFGSDLATVEASGSARIRLHGREFTIERQFVEDARGARLSERVRALGKPLLILHASGDEVVGIENASGIFGAARHPKSFVSLDGADHLLTRAVDAEFAASVIAGWASRYMEDAPVEEPAREEGAVFVAETGQGQFQQRVDAHGHRLLADEPRTSGGMNSGPSPYDFLAIGLGACTAMTLRLYARKKGLDLGAISVEIDHAKVHADDCAECASKPSGAGGRIDRFERRIRVEGGVSDALAADLARIADRCPVHRTLEASSVIATRILAPG</sequence>
<evidence type="ECO:0000313" key="3">
    <source>
        <dbReference type="Proteomes" id="UP001201985"/>
    </source>
</evidence>
<dbReference type="InterPro" id="IPR036102">
    <property type="entry name" value="OsmC/Ohrsf"/>
</dbReference>